<feature type="compositionally biased region" description="Polar residues" evidence="7">
    <location>
        <begin position="487"/>
        <end position="497"/>
    </location>
</feature>
<comment type="subcellular location">
    <subcellularLocation>
        <location evidence="1">Membrane</location>
    </subcellularLocation>
</comment>
<feature type="compositionally biased region" description="Low complexity" evidence="7">
    <location>
        <begin position="360"/>
        <end position="378"/>
    </location>
</feature>
<dbReference type="PANTHER" id="PTHR23130">
    <property type="entry name" value="CYTOCHROME B561 AND DOMON DOMAIN-CONTAINING PROTEIN"/>
    <property type="match status" value="1"/>
</dbReference>
<evidence type="ECO:0000256" key="3">
    <source>
        <dbReference type="ARBA" id="ARBA00022692"/>
    </source>
</evidence>
<dbReference type="Gene3D" id="1.20.120.1770">
    <property type="match status" value="1"/>
</dbReference>
<feature type="signal peptide" evidence="9">
    <location>
        <begin position="1"/>
        <end position="24"/>
    </location>
</feature>
<evidence type="ECO:0000256" key="5">
    <source>
        <dbReference type="ARBA" id="ARBA00022989"/>
    </source>
</evidence>
<feature type="compositionally biased region" description="Pro residues" evidence="7">
    <location>
        <begin position="400"/>
        <end position="442"/>
    </location>
</feature>
<dbReference type="InterPro" id="IPR006593">
    <property type="entry name" value="Cyt_b561/ferric_Rdtase_TM"/>
</dbReference>
<evidence type="ECO:0000256" key="7">
    <source>
        <dbReference type="SAM" id="MobiDB-lite"/>
    </source>
</evidence>
<feature type="chain" id="PRO_5043942690" description="Cytochrome b561 domain-containing protein" evidence="9">
    <location>
        <begin position="25"/>
        <end position="1795"/>
    </location>
</feature>
<evidence type="ECO:0000256" key="1">
    <source>
        <dbReference type="ARBA" id="ARBA00004370"/>
    </source>
</evidence>
<feature type="compositionally biased region" description="Low complexity" evidence="7">
    <location>
        <begin position="1517"/>
        <end position="1526"/>
    </location>
</feature>
<keyword evidence="9" id="KW-0732">Signal</keyword>
<reference evidence="11 12" key="1">
    <citation type="submission" date="2023-10" db="EMBL/GenBank/DDBJ databases">
        <authorList>
            <person name="Maclean D."/>
            <person name="Macfadyen A."/>
        </authorList>
    </citation>
    <scope>NUCLEOTIDE SEQUENCE [LARGE SCALE GENOMIC DNA]</scope>
</reference>
<dbReference type="CDD" id="cd08760">
    <property type="entry name" value="Cyt_b561_FRRS1_like"/>
    <property type="match status" value="1"/>
</dbReference>
<feature type="compositionally biased region" description="Pro residues" evidence="7">
    <location>
        <begin position="669"/>
        <end position="679"/>
    </location>
</feature>
<dbReference type="Pfam" id="PF03188">
    <property type="entry name" value="Cytochrom_B561"/>
    <property type="match status" value="1"/>
</dbReference>
<feature type="region of interest" description="Disordered" evidence="7">
    <location>
        <begin position="337"/>
        <end position="708"/>
    </location>
</feature>
<accession>A0AAV1I2M3</accession>
<keyword evidence="6 8" id="KW-0472">Membrane</keyword>
<feature type="region of interest" description="Disordered" evidence="7">
    <location>
        <begin position="228"/>
        <end position="281"/>
    </location>
</feature>
<feature type="domain" description="Cytochrome b561" evidence="10">
    <location>
        <begin position="1264"/>
        <end position="1470"/>
    </location>
</feature>
<feature type="region of interest" description="Disordered" evidence="7">
    <location>
        <begin position="837"/>
        <end position="886"/>
    </location>
</feature>
<evidence type="ECO:0000256" key="8">
    <source>
        <dbReference type="SAM" id="Phobius"/>
    </source>
</evidence>
<gene>
    <name evidence="11" type="ORF">CVIRNUC_003920</name>
</gene>
<feature type="compositionally biased region" description="Polar residues" evidence="7">
    <location>
        <begin position="1545"/>
        <end position="1558"/>
    </location>
</feature>
<feature type="compositionally biased region" description="Low complexity" evidence="7">
    <location>
        <begin position="1050"/>
        <end position="1062"/>
    </location>
</feature>
<dbReference type="PANTHER" id="PTHR23130:SF171">
    <property type="entry name" value="OS01G0895300 PROTEIN"/>
    <property type="match status" value="1"/>
</dbReference>
<feature type="transmembrane region" description="Helical" evidence="8">
    <location>
        <begin position="1444"/>
        <end position="1463"/>
    </location>
</feature>
<evidence type="ECO:0000259" key="10">
    <source>
        <dbReference type="PROSITE" id="PS50939"/>
    </source>
</evidence>
<feature type="compositionally biased region" description="Polar residues" evidence="7">
    <location>
        <begin position="245"/>
        <end position="258"/>
    </location>
</feature>
<keyword evidence="3 8" id="KW-0812">Transmembrane</keyword>
<feature type="compositionally biased region" description="Low complexity" evidence="7">
    <location>
        <begin position="443"/>
        <end position="478"/>
    </location>
</feature>
<dbReference type="PROSITE" id="PS50939">
    <property type="entry name" value="CYTOCHROME_B561"/>
    <property type="match status" value="1"/>
</dbReference>
<evidence type="ECO:0000256" key="6">
    <source>
        <dbReference type="ARBA" id="ARBA00023136"/>
    </source>
</evidence>
<evidence type="ECO:0000256" key="2">
    <source>
        <dbReference type="ARBA" id="ARBA00022448"/>
    </source>
</evidence>
<evidence type="ECO:0000313" key="12">
    <source>
        <dbReference type="Proteomes" id="UP001314263"/>
    </source>
</evidence>
<dbReference type="Proteomes" id="UP001314263">
    <property type="component" value="Unassembled WGS sequence"/>
</dbReference>
<feature type="transmembrane region" description="Helical" evidence="8">
    <location>
        <begin position="1414"/>
        <end position="1438"/>
    </location>
</feature>
<feature type="compositionally biased region" description="Low complexity" evidence="7">
    <location>
        <begin position="917"/>
        <end position="964"/>
    </location>
</feature>
<sequence length="1795" mass="179377">MKRPATGQATVLACFVLIASSVQSQQQAALADNVILPSYGKQLSLQGLKGHIVLQSSNQLLVGKQSESSWRNEECSWAAEPAHGGPGQLAGHQHVLFELSQQQSSLSGEQEVWQLPGGLTWSETNRVVLRCGSEREPRAWADIPQAAQDAKPAAAEAAAGVGSHRFGTLKQWLGWLWGVLYGRAVSGMPEHMAGEVRADQKGTELDGERVSWEGHVREERKARLLQQDGGLSGQLLGYPGQQLGASASTPGAFQNQPGNPRPLFPTAIVQPPPTPAPQQLLQVSNNADGSQRSPKGPPLQSVDTASSFSALDVGSPPAITSPSVAVVSDSPSTPALGMYPSDNLINTPQAFPGDSPSPSPAGATGTIAAPPASPTPTAVPIGTGSDLGDEAPVAAAPVPAAEPPVQAPQTPTPTPSPTPTPTPRPTQTPRPTPAPTPVPTQTPQPARSLPPVQPPAAAAQLSPAAVSLPPAAAPVQAPQTPRPTPSPSMAQTPQPTQSLPPVPAPAAAVQQLPGAGSASPAAAPVDTPAPTPTQPPPQAAAPTAPPAAAPAQPPAQIVVSGGSTPPMTVPAQAPQASTVVTPSIAPAAAPELQPPSAAPAQAPTAAATPPPVEAPSVSAAGLPAAPPMQSTAAPAQPPAALPAPVPPPQAAASAPSAGSLSAGQTLPPEAAPAPAPQQPQLPAGVAIPVTPLVGQPTAAPAPAPQAQLQPQVANPSIQVTPLQAAPGPGPVPGGFPGSAPAPAPANISALLNSLSPPERSVVANTNLSTLAGAAGENLTSVNGQNLAPYSNATAGALIGNIIASGNPLAPVPAPEAAPLMQAVAAAGVPQLAAAARPPAAGGAARRAPRSPAAKTASGPGPSPGPSAGAGSTEAPAQAPAGAGDAGSAADAEAAALQAAGAPSQSADAALAAATAASAAAAQGSGAPAPAPIRASSSRTPRGAPARAPSRAPAQAPAPAPMRGRLAVRLPSQLEAPAPAPGPVSAALTDAQGAQAQAQAQAQAPATPSSYASDAALADAAIAASLASPVPAPAPGMGVPSAAPAPAPDRGPMVSSASVASAPAPTPGPSEDLGASDAPPPLGNVTLSYQPPSDLSIGGYPVGPPPGAPVPAQATAAAPAPLQSSVPASGPVASSAPGPAPLSSMAPASGPSMAPGQAPAPAPSSAPVINLSLDLAGAGLSNLTVQDGVAVREALADRLHIYPSQIQIVSNTTHGPASGRHLLQQPAGNSSEGANLQIQITPTPDQRASVLDALRQPNFSGSLRNSLAAQGLQVSSANVASVAESGGPPPAPAPAPAVGNEKQDAHLQYILKKAHGWCMFSGFIVLLPAGILAANLFSRTHARQPWWFYMHATLTGAGAFLGVCGLALGLVLVIPNQFAMIHRWIGISIIAGIVFQMLLSFLLRPAPEHWLRRPWNLVHWWWGRLVMLVAFGNFFYGLWMVDSSLPYYIVPAAILAAFLIASALKAVIDYLVAPSGGALPAGGKGQEFQNPMRKDFNLLGAHNALHQRKSGMLDLYSGNQKQGNQKQGVGGLRSRPSYLGSGEVQLAQQSQAPRETASINGGGSFTGKRRQGSAGRGDSPPRSGGLPSRDSGGLAPQSAFFQRAQELGKDSSPESLGGQDMDEPGTSENGPRQPLHPLPTRASLADRLPPRPSELLKEGKLGAGEAIMARRRQRRLVPDGALSSRASGNLGSRVGTGYSDEGTPMAKRAEAFRPRPRPSRVMPGSPGLGSPGGSTTPEAIFGAQAGSAGKLPARPNGIAHSTSPPSERSTDENEVPQPAPQAIPASVQARMATFGR</sequence>
<keyword evidence="12" id="KW-1185">Reference proteome</keyword>
<comment type="caution">
    <text evidence="11">The sequence shown here is derived from an EMBL/GenBank/DDBJ whole genome shotgun (WGS) entry which is preliminary data.</text>
</comment>
<keyword evidence="5 8" id="KW-1133">Transmembrane helix</keyword>
<feature type="compositionally biased region" description="Low complexity" evidence="7">
    <location>
        <begin position="505"/>
        <end position="526"/>
    </location>
</feature>
<feature type="compositionally biased region" description="Pro residues" evidence="7">
    <location>
        <begin position="527"/>
        <end position="553"/>
    </location>
</feature>
<feature type="transmembrane region" description="Helical" evidence="8">
    <location>
        <begin position="1313"/>
        <end position="1333"/>
    </location>
</feature>
<organism evidence="11 12">
    <name type="scientific">Coccomyxa viridis</name>
    <dbReference type="NCBI Taxonomy" id="1274662"/>
    <lineage>
        <taxon>Eukaryota</taxon>
        <taxon>Viridiplantae</taxon>
        <taxon>Chlorophyta</taxon>
        <taxon>core chlorophytes</taxon>
        <taxon>Trebouxiophyceae</taxon>
        <taxon>Trebouxiophyceae incertae sedis</taxon>
        <taxon>Coccomyxaceae</taxon>
        <taxon>Coccomyxa</taxon>
    </lineage>
</organism>
<dbReference type="EMBL" id="CAUYUE010000005">
    <property type="protein sequence ID" value="CAK0772017.1"/>
    <property type="molecule type" value="Genomic_DNA"/>
</dbReference>
<feature type="compositionally biased region" description="Low complexity" evidence="7">
    <location>
        <begin position="982"/>
        <end position="1011"/>
    </location>
</feature>
<dbReference type="SMART" id="SM00665">
    <property type="entry name" value="B561"/>
    <property type="match status" value="1"/>
</dbReference>
<feature type="compositionally biased region" description="Pro residues" evidence="7">
    <location>
        <begin position="635"/>
        <end position="649"/>
    </location>
</feature>
<feature type="region of interest" description="Disordered" evidence="7">
    <location>
        <begin position="1279"/>
        <end position="1298"/>
    </location>
</feature>
<evidence type="ECO:0000256" key="4">
    <source>
        <dbReference type="ARBA" id="ARBA00022982"/>
    </source>
</evidence>
<evidence type="ECO:0000256" key="9">
    <source>
        <dbReference type="SAM" id="SignalP"/>
    </source>
</evidence>
<dbReference type="GO" id="GO:0016020">
    <property type="term" value="C:membrane"/>
    <property type="evidence" value="ECO:0007669"/>
    <property type="project" value="UniProtKB-SubCell"/>
</dbReference>
<feature type="region of interest" description="Disordered" evidence="7">
    <location>
        <begin position="1211"/>
        <end position="1232"/>
    </location>
</feature>
<feature type="transmembrane region" description="Helical" evidence="8">
    <location>
        <begin position="1345"/>
        <end position="1374"/>
    </location>
</feature>
<proteinExistence type="predicted"/>
<name>A0AAV1I2M3_9CHLO</name>
<feature type="compositionally biased region" description="Low complexity" evidence="7">
    <location>
        <begin position="228"/>
        <end position="244"/>
    </location>
</feature>
<evidence type="ECO:0000313" key="11">
    <source>
        <dbReference type="EMBL" id="CAK0772017.1"/>
    </source>
</evidence>
<feature type="region of interest" description="Disordered" evidence="7">
    <location>
        <begin position="917"/>
        <end position="1011"/>
    </location>
</feature>
<protein>
    <recommendedName>
        <fullName evidence="10">Cytochrome b561 domain-containing protein</fullName>
    </recommendedName>
</protein>
<keyword evidence="4" id="KW-0249">Electron transport</keyword>
<feature type="transmembrane region" description="Helical" evidence="8">
    <location>
        <begin position="1380"/>
        <end position="1402"/>
    </location>
</feature>
<keyword evidence="2" id="KW-0813">Transport</keyword>
<feature type="compositionally biased region" description="Low complexity" evidence="7">
    <location>
        <begin position="1109"/>
        <end position="1156"/>
    </location>
</feature>
<feature type="compositionally biased region" description="Low complexity" evidence="7">
    <location>
        <begin position="598"/>
        <end position="607"/>
    </location>
</feature>
<feature type="region of interest" description="Disordered" evidence="7">
    <location>
        <begin position="1040"/>
        <end position="1163"/>
    </location>
</feature>
<feature type="compositionally biased region" description="Low complexity" evidence="7">
    <location>
        <begin position="695"/>
        <end position="708"/>
    </location>
</feature>
<feature type="region of interest" description="Disordered" evidence="7">
    <location>
        <begin position="1514"/>
        <end position="1795"/>
    </location>
</feature>